<sequence length="171" mass="17437">ESEESGEGIEVDKVESPGACVQPDTIDLAGLVGFDGSGLAGPAGPAGPIGPTGSAGPAESLAPMPVISILPPTPVKNKDKGKAPDDNQEDTLQDNPPDLNPDSLMVDNDESGRLKCGRECSGTGEVRGSKTHRKSASHSTAPTVPSTEDDNMENFDEIDPQGSSHSTGGFS</sequence>
<dbReference type="EMBL" id="KN832991">
    <property type="protein sequence ID" value="KIM83351.1"/>
    <property type="molecule type" value="Genomic_DNA"/>
</dbReference>
<feature type="non-terminal residue" evidence="2">
    <location>
        <position position="1"/>
    </location>
</feature>
<feature type="compositionally biased region" description="Basic and acidic residues" evidence="1">
    <location>
        <begin position="76"/>
        <end position="85"/>
    </location>
</feature>
<gene>
    <name evidence="2" type="ORF">PILCRDRAFT_7285</name>
</gene>
<protein>
    <submittedName>
        <fullName evidence="2">Uncharacterized protein</fullName>
    </submittedName>
</protein>
<organism evidence="2 3">
    <name type="scientific">Piloderma croceum (strain F 1598)</name>
    <dbReference type="NCBI Taxonomy" id="765440"/>
    <lineage>
        <taxon>Eukaryota</taxon>
        <taxon>Fungi</taxon>
        <taxon>Dikarya</taxon>
        <taxon>Basidiomycota</taxon>
        <taxon>Agaricomycotina</taxon>
        <taxon>Agaricomycetes</taxon>
        <taxon>Agaricomycetidae</taxon>
        <taxon>Atheliales</taxon>
        <taxon>Atheliaceae</taxon>
        <taxon>Piloderma</taxon>
    </lineage>
</organism>
<dbReference type="HOGENOM" id="CLU_1763230_0_0_1"/>
<accession>A0A0C3FYM0</accession>
<dbReference type="Proteomes" id="UP000054166">
    <property type="component" value="Unassembled WGS sequence"/>
</dbReference>
<reference evidence="3" key="2">
    <citation type="submission" date="2015-01" db="EMBL/GenBank/DDBJ databases">
        <title>Evolutionary Origins and Diversification of the Mycorrhizal Mutualists.</title>
        <authorList>
            <consortium name="DOE Joint Genome Institute"/>
            <consortium name="Mycorrhizal Genomics Consortium"/>
            <person name="Kohler A."/>
            <person name="Kuo A."/>
            <person name="Nagy L.G."/>
            <person name="Floudas D."/>
            <person name="Copeland A."/>
            <person name="Barry K.W."/>
            <person name="Cichocki N."/>
            <person name="Veneault-Fourrey C."/>
            <person name="LaButti K."/>
            <person name="Lindquist E.A."/>
            <person name="Lipzen A."/>
            <person name="Lundell T."/>
            <person name="Morin E."/>
            <person name="Murat C."/>
            <person name="Riley R."/>
            <person name="Ohm R."/>
            <person name="Sun H."/>
            <person name="Tunlid A."/>
            <person name="Henrissat B."/>
            <person name="Grigoriev I.V."/>
            <person name="Hibbett D.S."/>
            <person name="Martin F."/>
        </authorList>
    </citation>
    <scope>NUCLEOTIDE SEQUENCE [LARGE SCALE GENOMIC DNA]</scope>
    <source>
        <strain evidence="3">F 1598</strain>
    </source>
</reference>
<dbReference type="InParanoid" id="A0A0C3FYM0"/>
<evidence type="ECO:0000313" key="2">
    <source>
        <dbReference type="EMBL" id="KIM83351.1"/>
    </source>
</evidence>
<feature type="compositionally biased region" description="Polar residues" evidence="1">
    <location>
        <begin position="161"/>
        <end position="171"/>
    </location>
</feature>
<evidence type="ECO:0000256" key="1">
    <source>
        <dbReference type="SAM" id="MobiDB-lite"/>
    </source>
</evidence>
<dbReference type="AlphaFoldDB" id="A0A0C3FYM0"/>
<feature type="compositionally biased region" description="Acidic residues" evidence="1">
    <location>
        <begin position="147"/>
        <end position="159"/>
    </location>
</feature>
<feature type="region of interest" description="Disordered" evidence="1">
    <location>
        <begin position="1"/>
        <end position="171"/>
    </location>
</feature>
<reference evidence="2 3" key="1">
    <citation type="submission" date="2014-04" db="EMBL/GenBank/DDBJ databases">
        <authorList>
            <consortium name="DOE Joint Genome Institute"/>
            <person name="Kuo A."/>
            <person name="Tarkka M."/>
            <person name="Buscot F."/>
            <person name="Kohler A."/>
            <person name="Nagy L.G."/>
            <person name="Floudas D."/>
            <person name="Copeland A."/>
            <person name="Barry K.W."/>
            <person name="Cichocki N."/>
            <person name="Veneault-Fourrey C."/>
            <person name="LaButti K."/>
            <person name="Lindquist E.A."/>
            <person name="Lipzen A."/>
            <person name="Lundell T."/>
            <person name="Morin E."/>
            <person name="Murat C."/>
            <person name="Sun H."/>
            <person name="Tunlid A."/>
            <person name="Henrissat B."/>
            <person name="Grigoriev I.V."/>
            <person name="Hibbett D.S."/>
            <person name="Martin F."/>
            <person name="Nordberg H.P."/>
            <person name="Cantor M.N."/>
            <person name="Hua S.X."/>
        </authorList>
    </citation>
    <scope>NUCLEOTIDE SEQUENCE [LARGE SCALE GENOMIC DNA]</scope>
    <source>
        <strain evidence="2 3">F 1598</strain>
    </source>
</reference>
<feature type="compositionally biased region" description="Low complexity" evidence="1">
    <location>
        <begin position="49"/>
        <end position="58"/>
    </location>
</feature>
<proteinExistence type="predicted"/>
<evidence type="ECO:0000313" key="3">
    <source>
        <dbReference type="Proteomes" id="UP000054166"/>
    </source>
</evidence>
<feature type="compositionally biased region" description="Polar residues" evidence="1">
    <location>
        <begin position="137"/>
        <end position="146"/>
    </location>
</feature>
<keyword evidence="3" id="KW-1185">Reference proteome</keyword>
<name>A0A0C3FYM0_PILCF</name>